<name>X1MXA3_9ZZZZ</name>
<sequence length="52" mass="5691">RQETLFKDSHLAPALGWSLLPGLSNPLLAKFIFGKGDAKGRDKTPGIPSQWE</sequence>
<gene>
    <name evidence="1" type="ORF">S06H3_35397</name>
</gene>
<accession>X1MXA3</accession>
<dbReference type="AlphaFoldDB" id="X1MXA3"/>
<protein>
    <submittedName>
        <fullName evidence="1">Uncharacterized protein</fullName>
    </submittedName>
</protein>
<organism evidence="1">
    <name type="scientific">marine sediment metagenome</name>
    <dbReference type="NCBI Taxonomy" id="412755"/>
    <lineage>
        <taxon>unclassified sequences</taxon>
        <taxon>metagenomes</taxon>
        <taxon>ecological metagenomes</taxon>
    </lineage>
</organism>
<feature type="non-terminal residue" evidence="1">
    <location>
        <position position="1"/>
    </location>
</feature>
<evidence type="ECO:0000313" key="1">
    <source>
        <dbReference type="EMBL" id="GAI22641.1"/>
    </source>
</evidence>
<reference evidence="1" key="1">
    <citation type="journal article" date="2014" name="Front. Microbiol.">
        <title>High frequency of phylogenetically diverse reductive dehalogenase-homologous genes in deep subseafloor sedimentary metagenomes.</title>
        <authorList>
            <person name="Kawai M."/>
            <person name="Futagami T."/>
            <person name="Toyoda A."/>
            <person name="Takaki Y."/>
            <person name="Nishi S."/>
            <person name="Hori S."/>
            <person name="Arai W."/>
            <person name="Tsubouchi T."/>
            <person name="Morono Y."/>
            <person name="Uchiyama I."/>
            <person name="Ito T."/>
            <person name="Fujiyama A."/>
            <person name="Inagaki F."/>
            <person name="Takami H."/>
        </authorList>
    </citation>
    <scope>NUCLEOTIDE SEQUENCE</scope>
    <source>
        <strain evidence="1">Expedition CK06-06</strain>
    </source>
</reference>
<comment type="caution">
    <text evidence="1">The sequence shown here is derived from an EMBL/GenBank/DDBJ whole genome shotgun (WGS) entry which is preliminary data.</text>
</comment>
<proteinExistence type="predicted"/>
<dbReference type="EMBL" id="BARV01021351">
    <property type="protein sequence ID" value="GAI22641.1"/>
    <property type="molecule type" value="Genomic_DNA"/>
</dbReference>